<keyword evidence="2" id="KW-0472">Membrane</keyword>
<keyword evidence="1" id="KW-0175">Coiled coil</keyword>
<proteinExistence type="predicted"/>
<feature type="coiled-coil region" evidence="1">
    <location>
        <begin position="205"/>
        <end position="232"/>
    </location>
</feature>
<evidence type="ECO:0000256" key="1">
    <source>
        <dbReference type="SAM" id="Coils"/>
    </source>
</evidence>
<evidence type="ECO:0000259" key="3">
    <source>
        <dbReference type="Pfam" id="PF26002"/>
    </source>
</evidence>
<dbReference type="PANTHER" id="PTHR30386:SF27">
    <property type="entry name" value="MEMBRANE FUSION PROTEIN (MFP) FAMILY PROTEIN"/>
    <property type="match status" value="1"/>
</dbReference>
<dbReference type="Gene3D" id="2.40.30.170">
    <property type="match status" value="1"/>
</dbReference>
<keyword evidence="2" id="KW-1133">Transmembrane helix</keyword>
<comment type="caution">
    <text evidence="4">The sequence shown here is derived from an EMBL/GenBank/DDBJ whole genome shotgun (WGS) entry which is preliminary data.</text>
</comment>
<keyword evidence="5" id="KW-1185">Reference proteome</keyword>
<dbReference type="InterPro" id="IPR058982">
    <property type="entry name" value="Beta-barrel_AprE"/>
</dbReference>
<dbReference type="PANTHER" id="PTHR30386">
    <property type="entry name" value="MEMBRANE FUSION SUBUNIT OF EMRAB-TOLC MULTIDRUG EFFLUX PUMP"/>
    <property type="match status" value="1"/>
</dbReference>
<organism evidence="4 5">
    <name type="scientific">Carboxylicivirga linearis</name>
    <dbReference type="NCBI Taxonomy" id="1628157"/>
    <lineage>
        <taxon>Bacteria</taxon>
        <taxon>Pseudomonadati</taxon>
        <taxon>Bacteroidota</taxon>
        <taxon>Bacteroidia</taxon>
        <taxon>Marinilabiliales</taxon>
        <taxon>Marinilabiliaceae</taxon>
        <taxon>Carboxylicivirga</taxon>
    </lineage>
</organism>
<sequence>MPQTTLWKNNKFKIYSRFYYKGFVLYWILLSIIIISLISLPLIKVDVSTQSRGIIKTINKISPIYPGISAKVAFLNIKENQTVSKGDTLLILEQKGIDSEVDIAQTQIDIYQSYLNDIDILVNEQNKQITTPLYIQEKADFINGIKKRKRTIEKNKIDFQRTKQLYHNDVVPISTLQEDSFQLKYSEDDLLVFETTTRAKWELDKKNFTINIQDLKVKIENLLQQKNQLLITAPFDGNILSFNGIAKGSIVNENEAIAMISPEEDLLAECYVSPSDIGLIKEKMPVRIQVDSYNYNQWGLMNGYVESISHDVINQDGKFVYVVRSKMNSEYLMLNNGLKGQLKKGMSITGRFIVTQRTLFQLLFDNINDWLNPKINHHPAQ</sequence>
<feature type="domain" description="AprE-like beta-barrel" evidence="3">
    <location>
        <begin position="266"/>
        <end position="349"/>
    </location>
</feature>
<evidence type="ECO:0000313" key="5">
    <source>
        <dbReference type="Proteomes" id="UP000708576"/>
    </source>
</evidence>
<protein>
    <submittedName>
        <fullName evidence="4">HlyD family efflux transporter periplasmic adaptor subunit</fullName>
    </submittedName>
</protein>
<evidence type="ECO:0000256" key="2">
    <source>
        <dbReference type="SAM" id="Phobius"/>
    </source>
</evidence>
<dbReference type="Proteomes" id="UP000708576">
    <property type="component" value="Unassembled WGS sequence"/>
</dbReference>
<evidence type="ECO:0000313" key="4">
    <source>
        <dbReference type="EMBL" id="MBS2099755.1"/>
    </source>
</evidence>
<accession>A0ABS5JY69</accession>
<dbReference type="InterPro" id="IPR050739">
    <property type="entry name" value="MFP"/>
</dbReference>
<dbReference type="Pfam" id="PF26002">
    <property type="entry name" value="Beta-barrel_AprE"/>
    <property type="match status" value="1"/>
</dbReference>
<dbReference type="RefSeq" id="WP_212216998.1">
    <property type="nucleotide sequence ID" value="NZ_JAGUCO010000014.1"/>
</dbReference>
<feature type="transmembrane region" description="Helical" evidence="2">
    <location>
        <begin position="18"/>
        <end position="43"/>
    </location>
</feature>
<reference evidence="4 5" key="1">
    <citation type="journal article" date="2015" name="Int. J. Syst. Evol. Microbiol.">
        <title>Carboxylicivirga linearis sp. nov., isolated from a sea cucumber culture pond.</title>
        <authorList>
            <person name="Wang F.Q."/>
            <person name="Zhou Y.X."/>
            <person name="Lin X.Z."/>
            <person name="Chen G.J."/>
            <person name="Du Z.J."/>
        </authorList>
    </citation>
    <scope>NUCLEOTIDE SEQUENCE [LARGE SCALE GENOMIC DNA]</scope>
    <source>
        <strain evidence="4 5">FB218</strain>
    </source>
</reference>
<keyword evidence="2" id="KW-0812">Transmembrane</keyword>
<dbReference type="EMBL" id="JAGUCO010000014">
    <property type="protein sequence ID" value="MBS2099755.1"/>
    <property type="molecule type" value="Genomic_DNA"/>
</dbReference>
<gene>
    <name evidence="4" type="ORF">KEM10_15785</name>
</gene>
<name>A0ABS5JY69_9BACT</name>